<evidence type="ECO:0000256" key="3">
    <source>
        <dbReference type="ARBA" id="ARBA00022980"/>
    </source>
</evidence>
<dbReference type="GO" id="GO:0008097">
    <property type="term" value="F:5S rRNA binding"/>
    <property type="evidence" value="ECO:0007669"/>
    <property type="project" value="InterPro"/>
</dbReference>
<dbReference type="InterPro" id="IPR011035">
    <property type="entry name" value="Ribosomal_bL25/Gln-tRNA_synth"/>
</dbReference>
<comment type="similarity">
    <text evidence="5">Belongs to the bacterial ribosomal protein bL25 family. CTC subfamily.</text>
</comment>
<dbReference type="OrthoDB" id="9806411at2"/>
<dbReference type="Gene3D" id="2.170.120.20">
    <property type="entry name" value="Ribosomal protein L25, beta domain"/>
    <property type="match status" value="1"/>
</dbReference>
<dbReference type="Pfam" id="PF14693">
    <property type="entry name" value="Ribosomal_TL5_C"/>
    <property type="match status" value="1"/>
</dbReference>
<dbReference type="Proteomes" id="UP000309061">
    <property type="component" value="Chromosome"/>
</dbReference>
<dbReference type="GO" id="GO:0006412">
    <property type="term" value="P:translation"/>
    <property type="evidence" value="ECO:0007669"/>
    <property type="project" value="UniProtKB-UniRule"/>
</dbReference>
<keyword evidence="10" id="KW-1185">Reference proteome</keyword>
<comment type="function">
    <text evidence="5">This is one of the proteins that binds to the 5S RNA in the ribosome where it forms part of the central protuberance.</text>
</comment>
<accession>A0A6B8KAI9</accession>
<dbReference type="Gene3D" id="2.40.240.10">
    <property type="entry name" value="Ribosomal Protein L25, Chain P"/>
    <property type="match status" value="1"/>
</dbReference>
<organism evidence="9 10">
    <name type="scientific">Methylocystis heyeri</name>
    <dbReference type="NCBI Taxonomy" id="391905"/>
    <lineage>
        <taxon>Bacteria</taxon>
        <taxon>Pseudomonadati</taxon>
        <taxon>Pseudomonadota</taxon>
        <taxon>Alphaproteobacteria</taxon>
        <taxon>Hyphomicrobiales</taxon>
        <taxon>Methylocystaceae</taxon>
        <taxon>Methylocystis</taxon>
    </lineage>
</organism>
<feature type="region of interest" description="Disordered" evidence="6">
    <location>
        <begin position="1"/>
        <end position="35"/>
    </location>
</feature>
<dbReference type="Pfam" id="PF01386">
    <property type="entry name" value="Ribosomal_L25p"/>
    <property type="match status" value="1"/>
</dbReference>
<evidence type="ECO:0000259" key="7">
    <source>
        <dbReference type="Pfam" id="PF01386"/>
    </source>
</evidence>
<feature type="region of interest" description="Disordered" evidence="6">
    <location>
        <begin position="181"/>
        <end position="208"/>
    </location>
</feature>
<dbReference type="AlphaFoldDB" id="A0A6B8KAI9"/>
<dbReference type="PANTHER" id="PTHR33284:SF1">
    <property type="entry name" value="RIBOSOMAL PROTEIN L25_GLN-TRNA SYNTHETASE, ANTI-CODON-BINDING DOMAIN-CONTAINING PROTEIN"/>
    <property type="match status" value="1"/>
</dbReference>
<keyword evidence="1 5" id="KW-0699">rRNA-binding</keyword>
<sequence>MAETKKLAATVRSGTGKGAARSTRREGRTPAVIYGGGEAPTPLSLETREVTKLIFAGHFLTTIFELDIDGKKERALPRDYQLDVVKDTPVHIDFLRLRPGSRVRLEVPVHFVNHEASPGLKRGGSLNIVYHSVEMWVPADDIPDGITADLTGFDFNDSLHISAIPLPQGCKPTNPDKNFTVASITPPVAAPEEPAAAAAAPAKGKGKK</sequence>
<feature type="compositionally biased region" description="Low complexity" evidence="6">
    <location>
        <begin position="186"/>
        <end position="202"/>
    </location>
</feature>
<dbReference type="GO" id="GO:0003735">
    <property type="term" value="F:structural constituent of ribosome"/>
    <property type="evidence" value="ECO:0007669"/>
    <property type="project" value="InterPro"/>
</dbReference>
<keyword evidence="3 5" id="KW-0689">Ribosomal protein</keyword>
<dbReference type="InterPro" id="IPR020057">
    <property type="entry name" value="Ribosomal_bL25_b-dom"/>
</dbReference>
<dbReference type="CDD" id="cd00495">
    <property type="entry name" value="Ribosomal_L25_TL5_CTC"/>
    <property type="match status" value="1"/>
</dbReference>
<feature type="domain" description="Large ribosomal subunit protein bL25 beta" evidence="8">
    <location>
        <begin position="103"/>
        <end position="187"/>
    </location>
</feature>
<dbReference type="EMBL" id="CP046052">
    <property type="protein sequence ID" value="QGM45324.1"/>
    <property type="molecule type" value="Genomic_DNA"/>
</dbReference>
<dbReference type="HAMAP" id="MF_01334">
    <property type="entry name" value="Ribosomal_bL25_CTC"/>
    <property type="match status" value="1"/>
</dbReference>
<proteinExistence type="inferred from homology"/>
<feature type="domain" description="Large ribosomal subunit protein bL25 L25" evidence="7">
    <location>
        <begin position="7"/>
        <end position="94"/>
    </location>
</feature>
<evidence type="ECO:0000256" key="2">
    <source>
        <dbReference type="ARBA" id="ARBA00022884"/>
    </source>
</evidence>
<dbReference type="InterPro" id="IPR037121">
    <property type="entry name" value="Ribosomal_bL25_C"/>
</dbReference>
<dbReference type="NCBIfam" id="NF004128">
    <property type="entry name" value="PRK05618.1-2"/>
    <property type="match status" value="1"/>
</dbReference>
<evidence type="ECO:0000256" key="1">
    <source>
        <dbReference type="ARBA" id="ARBA00022730"/>
    </source>
</evidence>
<dbReference type="InterPro" id="IPR001021">
    <property type="entry name" value="Ribosomal_bL25_long"/>
</dbReference>
<dbReference type="GO" id="GO:0022625">
    <property type="term" value="C:cytosolic large ribosomal subunit"/>
    <property type="evidence" value="ECO:0007669"/>
    <property type="project" value="TreeGrafter"/>
</dbReference>
<dbReference type="KEGG" id="mhey:H2LOC_006220"/>
<dbReference type="InterPro" id="IPR020930">
    <property type="entry name" value="Ribosomal_uL5_bac-type"/>
</dbReference>
<dbReference type="NCBIfam" id="TIGR00731">
    <property type="entry name" value="bL25_bact_ctc"/>
    <property type="match status" value="1"/>
</dbReference>
<dbReference type="PANTHER" id="PTHR33284">
    <property type="entry name" value="RIBOSOMAL PROTEIN L25/GLN-TRNA SYNTHETASE, ANTI-CODON-BINDING DOMAIN-CONTAINING PROTEIN"/>
    <property type="match status" value="1"/>
</dbReference>
<keyword evidence="4 5" id="KW-0687">Ribonucleoprotein</keyword>
<evidence type="ECO:0000256" key="4">
    <source>
        <dbReference type="ARBA" id="ARBA00023274"/>
    </source>
</evidence>
<keyword evidence="2 5" id="KW-0694">RNA-binding</keyword>
<dbReference type="InterPro" id="IPR020056">
    <property type="entry name" value="Rbsml_bL25/Gln-tRNA_synth_N"/>
</dbReference>
<evidence type="ECO:0000256" key="5">
    <source>
        <dbReference type="HAMAP-Rule" id="MF_01334"/>
    </source>
</evidence>
<evidence type="ECO:0000313" key="9">
    <source>
        <dbReference type="EMBL" id="QGM45324.1"/>
    </source>
</evidence>
<reference evidence="9 10" key="1">
    <citation type="submission" date="2019-11" db="EMBL/GenBank/DDBJ databases">
        <title>The genome sequence of Methylocystis heyeri.</title>
        <authorList>
            <person name="Oshkin I.Y."/>
            <person name="Miroshnikov K."/>
            <person name="Dedysh S.N."/>
        </authorList>
    </citation>
    <scope>NUCLEOTIDE SEQUENCE [LARGE SCALE GENOMIC DNA]</scope>
    <source>
        <strain evidence="9 10">H2</strain>
    </source>
</reference>
<evidence type="ECO:0000259" key="8">
    <source>
        <dbReference type="Pfam" id="PF14693"/>
    </source>
</evidence>
<protein>
    <recommendedName>
        <fullName evidence="5">Large ribosomal subunit protein bL25</fullName>
    </recommendedName>
    <alternativeName>
        <fullName evidence="5">General stress protein CTC</fullName>
    </alternativeName>
</protein>
<comment type="subunit">
    <text evidence="5">Part of the 50S ribosomal subunit; part of the 5S rRNA/L5/L18/L25 subcomplex. Contacts the 5S rRNA. Binds to the 5S rRNA independently of L5 and L18.</text>
</comment>
<dbReference type="RefSeq" id="WP_136495607.1">
    <property type="nucleotide sequence ID" value="NZ_CP046052.1"/>
</dbReference>
<evidence type="ECO:0000256" key="6">
    <source>
        <dbReference type="SAM" id="MobiDB-lite"/>
    </source>
</evidence>
<name>A0A6B8KAI9_9HYPH</name>
<dbReference type="SUPFAM" id="SSF50715">
    <property type="entry name" value="Ribosomal protein L25-like"/>
    <property type="match status" value="1"/>
</dbReference>
<dbReference type="InterPro" id="IPR029751">
    <property type="entry name" value="Ribosomal_L25_dom"/>
</dbReference>
<gene>
    <name evidence="5" type="primary">rplY</name>
    <name evidence="5" type="synonym">ctc</name>
    <name evidence="9" type="ORF">H2LOC_006220</name>
</gene>
<evidence type="ECO:0000313" key="10">
    <source>
        <dbReference type="Proteomes" id="UP000309061"/>
    </source>
</evidence>